<evidence type="ECO:0000313" key="2">
    <source>
        <dbReference type="Proteomes" id="UP001163321"/>
    </source>
</evidence>
<dbReference type="EMBL" id="CM047587">
    <property type="protein sequence ID" value="KAI9908447.1"/>
    <property type="molecule type" value="Genomic_DNA"/>
</dbReference>
<dbReference type="Proteomes" id="UP001163321">
    <property type="component" value="Chromosome 8"/>
</dbReference>
<comment type="caution">
    <text evidence="1">The sequence shown here is derived from an EMBL/GenBank/DDBJ whole genome shotgun (WGS) entry which is preliminary data.</text>
</comment>
<name>A0ACC0VQ48_9STRA</name>
<reference evidence="1 2" key="1">
    <citation type="journal article" date="2022" name="bioRxiv">
        <title>The genome of the oomycete Peronosclerospora sorghi, a cosmopolitan pathogen of maize and sorghum, is inflated with dispersed pseudogenes.</title>
        <authorList>
            <person name="Fletcher K."/>
            <person name="Martin F."/>
            <person name="Isakeit T."/>
            <person name="Cavanaugh K."/>
            <person name="Magill C."/>
            <person name="Michelmore R."/>
        </authorList>
    </citation>
    <scope>NUCLEOTIDE SEQUENCE [LARGE SCALE GENOMIC DNA]</scope>
    <source>
        <strain evidence="1">P6</strain>
    </source>
</reference>
<gene>
    <name evidence="1" type="ORF">PsorP6_016504</name>
</gene>
<protein>
    <submittedName>
        <fullName evidence="1">Uncharacterized protein</fullName>
    </submittedName>
</protein>
<proteinExistence type="predicted"/>
<keyword evidence="2" id="KW-1185">Reference proteome</keyword>
<evidence type="ECO:0000313" key="1">
    <source>
        <dbReference type="EMBL" id="KAI9908447.1"/>
    </source>
</evidence>
<sequence>MVKAIQALIEDGESAESLELHWKNQGNDMFSDAKRLIWFIEYTKMMEGQTGKRLKCVRTNNGIEFCNNKFDGFCLQHGILHQTSAPYSPQQNGIAERAN</sequence>
<accession>A0ACC0VQ48</accession>
<organism evidence="1 2">
    <name type="scientific">Peronosclerospora sorghi</name>
    <dbReference type="NCBI Taxonomy" id="230839"/>
    <lineage>
        <taxon>Eukaryota</taxon>
        <taxon>Sar</taxon>
        <taxon>Stramenopiles</taxon>
        <taxon>Oomycota</taxon>
        <taxon>Peronosporomycetes</taxon>
        <taxon>Peronosporales</taxon>
        <taxon>Peronosporaceae</taxon>
        <taxon>Peronosclerospora</taxon>
    </lineage>
</organism>